<dbReference type="SMART" id="SM00151">
    <property type="entry name" value="SWIB"/>
    <property type="match status" value="1"/>
</dbReference>
<feature type="domain" description="DM2" evidence="1">
    <location>
        <begin position="281"/>
        <end position="359"/>
    </location>
</feature>
<evidence type="ECO:0000313" key="2">
    <source>
        <dbReference type="EMBL" id="GES89119.1"/>
    </source>
</evidence>
<comment type="caution">
    <text evidence="2">The sequence shown here is derived from an EMBL/GenBank/DDBJ whole genome shotgun (WGS) entry which is preliminary data.</text>
</comment>
<sequence length="515" mass="59582">MNHQRGPRPVAPSGYPNQYSTNAFVLTPGVHSQYQHRPTSFPYGQSQYIQPHAQVQTSQRLTMATANQPHLIHTQQHAGPSTAAQGPMIIRKRNNPEPMLSSGMQQAKKKRALDRNIPEKLDTLVPESLLYTELQNFEKRLDATIMRKRLEVQETINKPMKIKRILRVFVSNTAINQNPQRDSESNDLGFGDSNVPAWILKIEGRLLDPQNSSKTNKIPSRKFSSFFNSIIVDLDRDPEMYPDGNTIEWNKSSNTDGVDGFEIKRKGDSNVKCKIYLNLDKHPPRYKLSDELASLLGIKEETKTGVILALWQYIKHHNLQDNIEEKRFINNDARLESLFNLPRMAFPQIPELINMHLQPIDPITIDYTIRVDKEFHQSRYAYDIEVEIDDPNKLRLVSVFSNNASHKEIQNLDDKIVQCVQSINNSKTKRDFLLNFAKSPVEFINKWVASQSRDLEVILGESHVNLEEQRKSEFYKESWDQVVVLEMIREDKTIKLFSQKKKSHFFHFLQFAAAY</sequence>
<dbReference type="Proteomes" id="UP000615446">
    <property type="component" value="Unassembled WGS sequence"/>
</dbReference>
<dbReference type="InterPro" id="IPR019835">
    <property type="entry name" value="SWIB_domain"/>
</dbReference>
<dbReference type="Pfam" id="PF02201">
    <property type="entry name" value="SWIB"/>
    <property type="match status" value="1"/>
</dbReference>
<dbReference type="PROSITE" id="PS51925">
    <property type="entry name" value="SWIB_MDM2"/>
    <property type="match status" value="1"/>
</dbReference>
<dbReference type="InterPro" id="IPR036885">
    <property type="entry name" value="SWIB_MDM2_dom_sf"/>
</dbReference>
<accession>A0A8H3QU04</accession>
<dbReference type="PANTHER" id="PTHR13844">
    <property type="entry name" value="SWI/SNF-RELATED MATRIX-ASSOCIATED ACTIN-DEPENDENT REGULATOR OF CHROMATIN SUBFAMILY D"/>
    <property type="match status" value="1"/>
</dbReference>
<reference evidence="2" key="1">
    <citation type="submission" date="2019-10" db="EMBL/GenBank/DDBJ databases">
        <title>Conservation and host-specific expression of non-tandemly repeated heterogenous ribosome RNA gene in arbuscular mycorrhizal fungi.</title>
        <authorList>
            <person name="Maeda T."/>
            <person name="Kobayashi Y."/>
            <person name="Nakagawa T."/>
            <person name="Ezawa T."/>
            <person name="Yamaguchi K."/>
            <person name="Bino T."/>
            <person name="Nishimoto Y."/>
            <person name="Shigenobu S."/>
            <person name="Kawaguchi M."/>
        </authorList>
    </citation>
    <scope>NUCLEOTIDE SEQUENCE</scope>
    <source>
        <strain evidence="2">HR1</strain>
    </source>
</reference>
<dbReference type="Gene3D" id="1.10.245.10">
    <property type="entry name" value="SWIB/MDM2 domain"/>
    <property type="match status" value="1"/>
</dbReference>
<dbReference type="CDD" id="cd10568">
    <property type="entry name" value="SWIB_like"/>
    <property type="match status" value="1"/>
</dbReference>
<protein>
    <submittedName>
        <fullName evidence="2">Brahma-associated protein of 60 kDa isoform X2</fullName>
    </submittedName>
</protein>
<dbReference type="OrthoDB" id="10263741at2759"/>
<gene>
    <name evidence="2" type="ORF">RCL2_001603200</name>
</gene>
<proteinExistence type="predicted"/>
<evidence type="ECO:0000313" key="3">
    <source>
        <dbReference type="Proteomes" id="UP000615446"/>
    </source>
</evidence>
<name>A0A8H3QU04_9GLOM</name>
<dbReference type="SUPFAM" id="SSF47592">
    <property type="entry name" value="SWIB/MDM2 domain"/>
    <property type="match status" value="1"/>
</dbReference>
<dbReference type="EMBL" id="BLAL01000183">
    <property type="protein sequence ID" value="GES89119.1"/>
    <property type="molecule type" value="Genomic_DNA"/>
</dbReference>
<dbReference type="InterPro" id="IPR003121">
    <property type="entry name" value="SWIB_MDM2_domain"/>
</dbReference>
<organism evidence="2 3">
    <name type="scientific">Rhizophagus clarus</name>
    <dbReference type="NCBI Taxonomy" id="94130"/>
    <lineage>
        <taxon>Eukaryota</taxon>
        <taxon>Fungi</taxon>
        <taxon>Fungi incertae sedis</taxon>
        <taxon>Mucoromycota</taxon>
        <taxon>Glomeromycotina</taxon>
        <taxon>Glomeromycetes</taxon>
        <taxon>Glomerales</taxon>
        <taxon>Glomeraceae</taxon>
        <taxon>Rhizophagus</taxon>
    </lineage>
</organism>
<evidence type="ECO:0000259" key="1">
    <source>
        <dbReference type="PROSITE" id="PS51925"/>
    </source>
</evidence>
<dbReference type="AlphaFoldDB" id="A0A8H3QU04"/>